<feature type="region of interest" description="Disordered" evidence="6">
    <location>
        <begin position="237"/>
        <end position="265"/>
    </location>
</feature>
<dbReference type="Pfam" id="PF23183">
    <property type="entry name" value="bHLH_NPAS4"/>
    <property type="match status" value="1"/>
</dbReference>
<evidence type="ECO:0000256" key="5">
    <source>
        <dbReference type="ARBA" id="ARBA00023242"/>
    </source>
</evidence>
<evidence type="ECO:0000256" key="6">
    <source>
        <dbReference type="SAM" id="MobiDB-lite"/>
    </source>
</evidence>
<keyword evidence="4" id="KW-0804">Transcription</keyword>
<sequence length="449" mass="50062">MTLGRSASDFSPVSSFCFSSLSSTSSSPVTLNSIRRTRKFRSTKGASKARRDLINAEIRKLRALLPIKAEERERLSYLHAMSVICTFIRKSVLLQCEEVCLGGCLAPAGEDLLNALPGFLVAMTSEGKLLYVSENVSHYLGLSMVEVLQGDTFYSMITNNDSEKVKLYLQDENLNTGYCKQVDLVLRVQDKQLNWVWLYIIATRDTHSHLINCTNYIISEVMAKDLRHKLCPPSISPPISQNALRSTKRPPLSSTESERRKNGGVSTEESFFFPYSPNSSFSFSEQNIDYIDFMFSSAFCPHNFDWPSPDSTIMIPPSFFCHTEVSVPDNHAELPGSLSDIFLYLEDFNSFSATGIGGGGPFNTSENYGWSSQLSPHPSDPCYSEIEQAEISVLAQQISSLANSFNLYCSKHSTYHSDHTPCCDPNAFLLDKEMIDCVNSQSYVVGSHT</sequence>
<keyword evidence="9" id="KW-1185">Reference proteome</keyword>
<gene>
    <name evidence="8" type="ORF">Baya_15235</name>
</gene>
<dbReference type="AlphaFoldDB" id="A0A556VVA1"/>
<dbReference type="InterPro" id="IPR035965">
    <property type="entry name" value="PAS-like_dom_sf"/>
</dbReference>
<dbReference type="InterPro" id="IPR000014">
    <property type="entry name" value="PAS"/>
</dbReference>
<evidence type="ECO:0000313" key="9">
    <source>
        <dbReference type="Proteomes" id="UP000319801"/>
    </source>
</evidence>
<proteinExistence type="predicted"/>
<dbReference type="OrthoDB" id="9978016at2759"/>
<evidence type="ECO:0000256" key="1">
    <source>
        <dbReference type="ARBA" id="ARBA00004123"/>
    </source>
</evidence>
<dbReference type="CDD" id="cd00130">
    <property type="entry name" value="PAS"/>
    <property type="match status" value="1"/>
</dbReference>
<feature type="domain" description="PAS" evidence="7">
    <location>
        <begin position="112"/>
        <end position="177"/>
    </location>
</feature>
<dbReference type="InterPro" id="IPR056192">
    <property type="entry name" value="bHLH_NPAS4"/>
</dbReference>
<comment type="caution">
    <text evidence="8">The sequence shown here is derived from an EMBL/GenBank/DDBJ whole genome shotgun (WGS) entry which is preliminary data.</text>
</comment>
<comment type="subcellular location">
    <subcellularLocation>
        <location evidence="1">Nucleus</location>
    </subcellularLocation>
</comment>
<dbReference type="CDD" id="cd19697">
    <property type="entry name" value="bHLH-PAS_NPAS4_PASD10"/>
    <property type="match status" value="1"/>
</dbReference>
<dbReference type="GO" id="GO:0000981">
    <property type="term" value="F:DNA-binding transcription factor activity, RNA polymerase II-specific"/>
    <property type="evidence" value="ECO:0007669"/>
    <property type="project" value="TreeGrafter"/>
</dbReference>
<keyword evidence="3" id="KW-0238">DNA-binding</keyword>
<dbReference type="PROSITE" id="PS50112">
    <property type="entry name" value="PAS"/>
    <property type="match status" value="1"/>
</dbReference>
<name>A0A556VVA1_BAGYA</name>
<dbReference type="Gene3D" id="3.30.450.20">
    <property type="entry name" value="PAS domain"/>
    <property type="match status" value="1"/>
</dbReference>
<evidence type="ECO:0000313" key="8">
    <source>
        <dbReference type="EMBL" id="TTU93294.1"/>
    </source>
</evidence>
<dbReference type="PANTHER" id="PTHR23043:SF37">
    <property type="entry name" value="NPAS4 PROTEIN"/>
    <property type="match status" value="1"/>
</dbReference>
<dbReference type="SUPFAM" id="SSF55785">
    <property type="entry name" value="PYP-like sensor domain (PAS domain)"/>
    <property type="match status" value="1"/>
</dbReference>
<evidence type="ECO:0000259" key="7">
    <source>
        <dbReference type="PROSITE" id="PS50112"/>
    </source>
</evidence>
<accession>A0A556VVA1</accession>
<dbReference type="Proteomes" id="UP000319801">
    <property type="component" value="Unassembled WGS sequence"/>
</dbReference>
<reference evidence="8 9" key="1">
    <citation type="journal article" date="2019" name="Genome Biol. Evol.">
        <title>Whole-Genome Sequencing of the Giant Devil Catfish, Bagarius yarrelli.</title>
        <authorList>
            <person name="Jiang W."/>
            <person name="Lv Y."/>
            <person name="Cheng L."/>
            <person name="Yang K."/>
            <person name="Chao B."/>
            <person name="Wang X."/>
            <person name="Li Y."/>
            <person name="Pan X."/>
            <person name="You X."/>
            <person name="Zhang Y."/>
            <person name="Yang J."/>
            <person name="Li J."/>
            <person name="Zhang X."/>
            <person name="Liu S."/>
            <person name="Sun C."/>
            <person name="Yang J."/>
            <person name="Shi Q."/>
        </authorList>
    </citation>
    <scope>NUCLEOTIDE SEQUENCE [LARGE SCALE GENOMIC DNA]</scope>
    <source>
        <strain evidence="8">JWS20170419001</strain>
        <tissue evidence="8">Muscle</tissue>
    </source>
</reference>
<dbReference type="PANTHER" id="PTHR23043">
    <property type="entry name" value="HYPOXIA-INDUCIBLE FACTOR 1 ALPHA"/>
    <property type="match status" value="1"/>
</dbReference>
<evidence type="ECO:0000256" key="3">
    <source>
        <dbReference type="ARBA" id="ARBA00023125"/>
    </source>
</evidence>
<evidence type="ECO:0000256" key="2">
    <source>
        <dbReference type="ARBA" id="ARBA00023015"/>
    </source>
</evidence>
<keyword evidence="2" id="KW-0805">Transcription regulation</keyword>
<dbReference type="GO" id="GO:0000977">
    <property type="term" value="F:RNA polymerase II transcription regulatory region sequence-specific DNA binding"/>
    <property type="evidence" value="ECO:0007669"/>
    <property type="project" value="TreeGrafter"/>
</dbReference>
<organism evidence="8 9">
    <name type="scientific">Bagarius yarrelli</name>
    <name type="common">Goonch</name>
    <name type="synonym">Bagrus yarrelli</name>
    <dbReference type="NCBI Taxonomy" id="175774"/>
    <lineage>
        <taxon>Eukaryota</taxon>
        <taxon>Metazoa</taxon>
        <taxon>Chordata</taxon>
        <taxon>Craniata</taxon>
        <taxon>Vertebrata</taxon>
        <taxon>Euteleostomi</taxon>
        <taxon>Actinopterygii</taxon>
        <taxon>Neopterygii</taxon>
        <taxon>Teleostei</taxon>
        <taxon>Ostariophysi</taxon>
        <taxon>Siluriformes</taxon>
        <taxon>Sisoridae</taxon>
        <taxon>Sisorinae</taxon>
        <taxon>Bagarius</taxon>
    </lineage>
</organism>
<evidence type="ECO:0000256" key="4">
    <source>
        <dbReference type="ARBA" id="ARBA00023163"/>
    </source>
</evidence>
<dbReference type="GO" id="GO:0005634">
    <property type="term" value="C:nucleus"/>
    <property type="evidence" value="ECO:0007669"/>
    <property type="project" value="UniProtKB-SubCell"/>
</dbReference>
<dbReference type="EMBL" id="VCAZ01000293">
    <property type="protein sequence ID" value="TTU93294.1"/>
    <property type="molecule type" value="Genomic_DNA"/>
</dbReference>
<keyword evidence="5" id="KW-0539">Nucleus</keyword>
<protein>
    <submittedName>
        <fullName evidence="8">Neuronal PAS domain-containing protein 4-like</fullName>
    </submittedName>
</protein>